<dbReference type="Pfam" id="PF10545">
    <property type="entry name" value="MADF_DNA_bdg"/>
    <property type="match status" value="1"/>
</dbReference>
<protein>
    <recommendedName>
        <fullName evidence="2">MADF domain-containing protein</fullName>
    </recommendedName>
</protein>
<dbReference type="GO" id="GO:0005667">
    <property type="term" value="C:transcription regulator complex"/>
    <property type="evidence" value="ECO:0007669"/>
    <property type="project" value="TreeGrafter"/>
</dbReference>
<dbReference type="PANTHER" id="PTHR12243:SF60">
    <property type="entry name" value="SI:CH211-15D5.12-RELATED"/>
    <property type="match status" value="1"/>
</dbReference>
<dbReference type="PANTHER" id="PTHR12243">
    <property type="entry name" value="MADF DOMAIN TRANSCRIPTION FACTOR"/>
    <property type="match status" value="1"/>
</dbReference>
<dbReference type="GO" id="GO:0006357">
    <property type="term" value="P:regulation of transcription by RNA polymerase II"/>
    <property type="evidence" value="ECO:0007669"/>
    <property type="project" value="TreeGrafter"/>
</dbReference>
<dbReference type="InterPro" id="IPR006578">
    <property type="entry name" value="MADF-dom"/>
</dbReference>
<feature type="region of interest" description="Disordered" evidence="1">
    <location>
        <begin position="100"/>
        <end position="126"/>
    </location>
</feature>
<reference evidence="4" key="1">
    <citation type="submission" date="2022-10" db="EMBL/GenBank/DDBJ databases">
        <title>Genome assembly of Pristionchus species.</title>
        <authorList>
            <person name="Yoshida K."/>
            <person name="Sommer R.J."/>
        </authorList>
    </citation>
    <scope>NUCLEOTIDE SEQUENCE [LARGE SCALE GENOMIC DNA]</scope>
    <source>
        <strain evidence="4">RS5460</strain>
    </source>
</reference>
<feature type="non-terminal residue" evidence="3">
    <location>
        <position position="210"/>
    </location>
</feature>
<organism evidence="3 4">
    <name type="scientific">Pristionchus mayeri</name>
    <dbReference type="NCBI Taxonomy" id="1317129"/>
    <lineage>
        <taxon>Eukaryota</taxon>
        <taxon>Metazoa</taxon>
        <taxon>Ecdysozoa</taxon>
        <taxon>Nematoda</taxon>
        <taxon>Chromadorea</taxon>
        <taxon>Rhabditida</taxon>
        <taxon>Rhabditina</taxon>
        <taxon>Diplogasteromorpha</taxon>
        <taxon>Diplogasteroidea</taxon>
        <taxon>Neodiplogasteridae</taxon>
        <taxon>Pristionchus</taxon>
    </lineage>
</organism>
<dbReference type="AlphaFoldDB" id="A0AAN4ZF15"/>
<comment type="caution">
    <text evidence="3">The sequence shown here is derived from an EMBL/GenBank/DDBJ whole genome shotgun (WGS) entry which is preliminary data.</text>
</comment>
<dbReference type="SMART" id="SM00595">
    <property type="entry name" value="MADF"/>
    <property type="match status" value="1"/>
</dbReference>
<sequence>RLPYNDRLIELVRSFPCLYNQDKRVFVVSKERNIIWERIASSIDPLTSGEFAKRRWLQIRDRYRKELRAALKGELLMGTRWKHFGRLAWLDPHLKNLDLQRSDDDGSGDQSTESSSHQSTSSPQEYNLNTDFKLESLLQNNESEENGDSLGYLNLTLFHSLLNESPSDLANDEFFLFARIIGLRLKRMQSNECRRIQSAIMQLLDEEEKK</sequence>
<evidence type="ECO:0000313" key="4">
    <source>
        <dbReference type="Proteomes" id="UP001328107"/>
    </source>
</evidence>
<dbReference type="PROSITE" id="PS51029">
    <property type="entry name" value="MADF"/>
    <property type="match status" value="1"/>
</dbReference>
<dbReference type="InterPro" id="IPR039353">
    <property type="entry name" value="TF_Adf1"/>
</dbReference>
<evidence type="ECO:0000256" key="1">
    <source>
        <dbReference type="SAM" id="MobiDB-lite"/>
    </source>
</evidence>
<accession>A0AAN4ZF15</accession>
<feature type="domain" description="MADF" evidence="2">
    <location>
        <begin position="7"/>
        <end position="95"/>
    </location>
</feature>
<dbReference type="GO" id="GO:0005634">
    <property type="term" value="C:nucleus"/>
    <property type="evidence" value="ECO:0007669"/>
    <property type="project" value="TreeGrafter"/>
</dbReference>
<name>A0AAN4ZF15_9BILA</name>
<evidence type="ECO:0000259" key="2">
    <source>
        <dbReference type="PROSITE" id="PS51029"/>
    </source>
</evidence>
<feature type="compositionally biased region" description="Low complexity" evidence="1">
    <location>
        <begin position="108"/>
        <end position="122"/>
    </location>
</feature>
<dbReference type="EMBL" id="BTRK01000002">
    <property type="protein sequence ID" value="GMR36582.1"/>
    <property type="molecule type" value="Genomic_DNA"/>
</dbReference>
<gene>
    <name evidence="3" type="ORF">PMAYCL1PPCAC_06777</name>
</gene>
<feature type="non-terminal residue" evidence="3">
    <location>
        <position position="1"/>
    </location>
</feature>
<evidence type="ECO:0000313" key="3">
    <source>
        <dbReference type="EMBL" id="GMR36582.1"/>
    </source>
</evidence>
<dbReference type="Proteomes" id="UP001328107">
    <property type="component" value="Unassembled WGS sequence"/>
</dbReference>
<keyword evidence="4" id="KW-1185">Reference proteome</keyword>
<proteinExistence type="predicted"/>